<keyword evidence="2" id="KW-1185">Reference proteome</keyword>
<proteinExistence type="predicted"/>
<evidence type="ECO:0000313" key="2">
    <source>
        <dbReference type="Proteomes" id="UP001064048"/>
    </source>
</evidence>
<organism evidence="1 2">
    <name type="scientific">Choristoneura fumiferana</name>
    <name type="common">Spruce budworm moth</name>
    <name type="synonym">Archips fumiferana</name>
    <dbReference type="NCBI Taxonomy" id="7141"/>
    <lineage>
        <taxon>Eukaryota</taxon>
        <taxon>Metazoa</taxon>
        <taxon>Ecdysozoa</taxon>
        <taxon>Arthropoda</taxon>
        <taxon>Hexapoda</taxon>
        <taxon>Insecta</taxon>
        <taxon>Pterygota</taxon>
        <taxon>Neoptera</taxon>
        <taxon>Endopterygota</taxon>
        <taxon>Lepidoptera</taxon>
        <taxon>Glossata</taxon>
        <taxon>Ditrysia</taxon>
        <taxon>Tortricoidea</taxon>
        <taxon>Tortricidae</taxon>
        <taxon>Tortricinae</taxon>
        <taxon>Choristoneura</taxon>
    </lineage>
</organism>
<sequence>MKWIFYVVVFVYMFYRTVYGVKVLDNRINLDLNGVTDDDYIEVGETKTLICKGSNKNQKLQWINPNGQVVPRQPSQRVYTSQFQVQSMRTGPSLLLTINGTAVADSGIWMCKSGETSEEVSICVIAPPSPSLSMCLSRVCMWSCCYAMRSAISTDIYSFTDLGLHDKKICTRNDSFTDHGFHDKHIKVEDAPSFGEGDEKQKIYGKEAEIVFIRCEADGYPFPSYLWFKKDGEDLIKLSEDITVTSNHSGTASELQLKVTEDTYDNEYMCRATNTLGDGEKVFIILKPMKPEPPSEVELVSAENNNGLIFNITWEDEILFDIDEIVAQYLPTGQLKRRTKPRESDWKKARQALANKGDVEDFGTTAILSGLEKATEYWVRLRIKNSVGATKWSDAMKASTADNEENEDEKQEEVKEEEEEDIEANNSSGTSPSDEEQHESSVTDDDSLITSTTESPLPSDDSGKFYGLFFGVGAVLLIIACTFLMRMV</sequence>
<reference evidence="1 2" key="1">
    <citation type="journal article" date="2022" name="Genome Biol. Evol.">
        <title>The Spruce Budworm Genome: Reconstructing the Evolutionary History of Antifreeze Proteins.</title>
        <authorList>
            <person name="Beliveau C."/>
            <person name="Gagne P."/>
            <person name="Picq S."/>
            <person name="Vernygora O."/>
            <person name="Keeling C.I."/>
            <person name="Pinkney K."/>
            <person name="Doucet D."/>
            <person name="Wen F."/>
            <person name="Johnston J.S."/>
            <person name="Maaroufi H."/>
            <person name="Boyle B."/>
            <person name="Laroche J."/>
            <person name="Dewar K."/>
            <person name="Juretic N."/>
            <person name="Blackburn G."/>
            <person name="Nisole A."/>
            <person name="Brunet B."/>
            <person name="Brandao M."/>
            <person name="Lumley L."/>
            <person name="Duan J."/>
            <person name="Quan G."/>
            <person name="Lucarotti C.J."/>
            <person name="Roe A.D."/>
            <person name="Sperling F.A.H."/>
            <person name="Levesque R.C."/>
            <person name="Cusson M."/>
        </authorList>
    </citation>
    <scope>NUCLEOTIDE SEQUENCE [LARGE SCALE GENOMIC DNA]</scope>
    <source>
        <strain evidence="1">Glfc:IPQL:Cfum</strain>
    </source>
</reference>
<protein>
    <submittedName>
        <fullName evidence="1">Uncharacterized protein</fullName>
    </submittedName>
</protein>
<comment type="caution">
    <text evidence="1">The sequence shown here is derived from an EMBL/GenBank/DDBJ whole genome shotgun (WGS) entry which is preliminary data.</text>
</comment>
<accession>A0ACC0JES8</accession>
<gene>
    <name evidence="1" type="ORF">MSG28_006410</name>
</gene>
<name>A0ACC0JES8_CHOFU</name>
<dbReference type="Proteomes" id="UP001064048">
    <property type="component" value="Chromosome 10"/>
</dbReference>
<evidence type="ECO:0000313" key="1">
    <source>
        <dbReference type="EMBL" id="KAI8422630.1"/>
    </source>
</evidence>
<dbReference type="EMBL" id="CM046110">
    <property type="protein sequence ID" value="KAI8422630.1"/>
    <property type="molecule type" value="Genomic_DNA"/>
</dbReference>